<evidence type="ECO:0000313" key="3">
    <source>
        <dbReference type="Proteomes" id="UP001221757"/>
    </source>
</evidence>
<feature type="compositionally biased region" description="Basic residues" evidence="1">
    <location>
        <begin position="82"/>
        <end position="98"/>
    </location>
</feature>
<dbReference type="AlphaFoldDB" id="A0AAD7CX37"/>
<keyword evidence="3" id="KW-1185">Reference proteome</keyword>
<comment type="caution">
    <text evidence="2">The sequence shown here is derived from an EMBL/GenBank/DDBJ whole genome shotgun (WGS) entry which is preliminary data.</text>
</comment>
<evidence type="ECO:0000256" key="1">
    <source>
        <dbReference type="SAM" id="MobiDB-lite"/>
    </source>
</evidence>
<reference evidence="2" key="1">
    <citation type="submission" date="2023-03" db="EMBL/GenBank/DDBJ databases">
        <title>Massive genome expansion in bonnet fungi (Mycena s.s.) driven by repeated elements and novel gene families across ecological guilds.</title>
        <authorList>
            <consortium name="Lawrence Berkeley National Laboratory"/>
            <person name="Harder C.B."/>
            <person name="Miyauchi S."/>
            <person name="Viragh M."/>
            <person name="Kuo A."/>
            <person name="Thoen E."/>
            <person name="Andreopoulos B."/>
            <person name="Lu D."/>
            <person name="Skrede I."/>
            <person name="Drula E."/>
            <person name="Henrissat B."/>
            <person name="Morin E."/>
            <person name="Kohler A."/>
            <person name="Barry K."/>
            <person name="LaButti K."/>
            <person name="Morin E."/>
            <person name="Salamov A."/>
            <person name="Lipzen A."/>
            <person name="Mereny Z."/>
            <person name="Hegedus B."/>
            <person name="Baldrian P."/>
            <person name="Stursova M."/>
            <person name="Weitz H."/>
            <person name="Taylor A."/>
            <person name="Grigoriev I.V."/>
            <person name="Nagy L.G."/>
            <person name="Martin F."/>
            <person name="Kauserud H."/>
        </authorList>
    </citation>
    <scope>NUCLEOTIDE SEQUENCE</scope>
    <source>
        <strain evidence="2">CBHHK067</strain>
    </source>
</reference>
<name>A0AAD7CX37_MYCRO</name>
<protein>
    <submittedName>
        <fullName evidence="2">Uncharacterized protein</fullName>
    </submittedName>
</protein>
<dbReference type="Proteomes" id="UP001221757">
    <property type="component" value="Unassembled WGS sequence"/>
</dbReference>
<sequence length="859" mass="98047">MAQPGHPDSDVPSAVVLLSWRHPEMDAITAINDITLSSHHRLHPDRWLLPQTEVRSSVKVKAAKKRTEKSRAKESIDTTSHPVKRATPTHHQRARARHAKIKRELVECPIWLSPEDTDNVLSIPSQSQGEFAGIVHPTGPTAPVHLQPHGRISWNTDLLEEVHVLSFVDLLLSCLSADYRTTITTIEQFTAHGEIAFDVLYAILPHTPVITHCVLQHVTHTTLEGVPVYQLTLEAVDLIDRPLTQGVGVGCAMTCLLLPFSKKGLSISPDPALLTRRTVNGRQIKNAVRTAHSLVRGRGQKVGLKHFIGPSVLELLHEMLEAYSGRSCAMLERLAGGIINFMKRGSSTTCGASTLRFSEKQLPQLTALDLQCFARVAECTYQSGRDIIYIANFTPRLTAELDLGHEDLRQDERVMQLFSLANTLLPIDTNCFKRQLYISRDSISIQHPRERYVARARRYGSSGGAGQGQGWMYCKYCCRLVKYYEIHTHWQSDTARTQTTVTDVHRQPFFMAPIFSHLWTPRLWPFEDDKFIFDNEPFTTVFQKYHGSRLSSRTLDKLYAELREVLCSDYWNQLFVTVLWLRQLHGDTVDGAEQVQSRLLKAQMDWFYAASKITQVSLVADVSQQDNIYGDRVGDSLEFSDSSSEADDSHDDLYIELPTLSAKDNSFHAAEPADEDDHDHPESKDSTLYDLISESDVYRWQRAIQCFFSRPQSSWQSSQLWETLLEIFRPGNLLETSHPDVELSFRFHNWRISYGEMLCRWTPPIRLEITAKQPGCPFDPQKFLVFFNSNTRVHPWRSNPMAAYMFISLSAFQVNCHIWLISCLETLGFEAVTWNLHQVYRDLMRHPVMQKPELSLPSW</sequence>
<evidence type="ECO:0000313" key="2">
    <source>
        <dbReference type="EMBL" id="KAJ7668089.1"/>
    </source>
</evidence>
<accession>A0AAD7CX37</accession>
<feature type="region of interest" description="Disordered" evidence="1">
    <location>
        <begin position="58"/>
        <end position="98"/>
    </location>
</feature>
<organism evidence="2 3">
    <name type="scientific">Mycena rosella</name>
    <name type="common">Pink bonnet</name>
    <name type="synonym">Agaricus rosellus</name>
    <dbReference type="NCBI Taxonomy" id="1033263"/>
    <lineage>
        <taxon>Eukaryota</taxon>
        <taxon>Fungi</taxon>
        <taxon>Dikarya</taxon>
        <taxon>Basidiomycota</taxon>
        <taxon>Agaricomycotina</taxon>
        <taxon>Agaricomycetes</taxon>
        <taxon>Agaricomycetidae</taxon>
        <taxon>Agaricales</taxon>
        <taxon>Marasmiineae</taxon>
        <taxon>Mycenaceae</taxon>
        <taxon>Mycena</taxon>
    </lineage>
</organism>
<proteinExistence type="predicted"/>
<gene>
    <name evidence="2" type="ORF">B0H17DRAFT_1248824</name>
</gene>
<dbReference type="EMBL" id="JARKIE010000198">
    <property type="protein sequence ID" value="KAJ7668089.1"/>
    <property type="molecule type" value="Genomic_DNA"/>
</dbReference>